<evidence type="ECO:0000313" key="2">
    <source>
        <dbReference type="Proteomes" id="UP000016801"/>
    </source>
</evidence>
<name>M1VZA4_CLAP2</name>
<keyword evidence="2" id="KW-1185">Reference proteome</keyword>
<comment type="caution">
    <text evidence="1">The sequence shown here is derived from an EMBL/GenBank/DDBJ whole genome shotgun (WGS) entry which is preliminary data.</text>
</comment>
<protein>
    <submittedName>
        <fullName evidence="1">Uncharacterized protein</fullName>
    </submittedName>
</protein>
<dbReference type="OrthoDB" id="10411929at2759"/>
<sequence length="84" mass="9161">MSAVRLQFAWHFLSFRITTSRNGSGTEQRHTGFVEPGRIGGGLEVLQDVMNQCDRKMNILNTHAGVHLAQPAAEYGGCPIHIGA</sequence>
<evidence type="ECO:0000313" key="1">
    <source>
        <dbReference type="EMBL" id="CCE34767.1"/>
    </source>
</evidence>
<dbReference type="VEuPathDB" id="FungiDB:CPUR_08703"/>
<dbReference type="AlphaFoldDB" id="M1VZA4"/>
<reference evidence="1 2" key="1">
    <citation type="journal article" date="2013" name="PLoS Genet.">
        <title>Plant-symbiotic fungi as chemical engineers: Multi-genome analysis of the Clavicipitaceae reveals dynamics of alkaloid loci.</title>
        <authorList>
            <person name="Schardl C.L."/>
            <person name="Young C.A."/>
            <person name="Hesse U."/>
            <person name="Amyotte S.G."/>
            <person name="Andreeva K."/>
            <person name="Calie P.J."/>
            <person name="Fleetwood D.J."/>
            <person name="Haws D.C."/>
            <person name="Moore N."/>
            <person name="Oeser B."/>
            <person name="Panaccione D.G."/>
            <person name="Schweri K.K."/>
            <person name="Voisey C.R."/>
            <person name="Farman M.L."/>
            <person name="Jaromczyk J.W."/>
            <person name="Roe B.A."/>
            <person name="O'Sullivan D.M."/>
            <person name="Scott B."/>
            <person name="Tudzynski P."/>
            <person name="An Z."/>
            <person name="Arnaoudova E.G."/>
            <person name="Bullock C.T."/>
            <person name="Charlton N.D."/>
            <person name="Chen L."/>
            <person name="Cox M."/>
            <person name="Dinkins R.D."/>
            <person name="Florea S."/>
            <person name="Glenn A.E."/>
            <person name="Gordon A."/>
            <person name="Gueldener U."/>
            <person name="Harris D.R."/>
            <person name="Hollin W."/>
            <person name="Jaromczyk J."/>
            <person name="Johnson R.D."/>
            <person name="Khan A.K."/>
            <person name="Leistner E."/>
            <person name="Leuchtmann A."/>
            <person name="Li C."/>
            <person name="Liu J."/>
            <person name="Liu J."/>
            <person name="Liu M."/>
            <person name="Mace W."/>
            <person name="Machado C."/>
            <person name="Nagabhyru P."/>
            <person name="Pan J."/>
            <person name="Schmid J."/>
            <person name="Sugawara K."/>
            <person name="Steiner U."/>
            <person name="Takach J.E."/>
            <person name="Tanaka E."/>
            <person name="Webb J.S."/>
            <person name="Wilson E.V."/>
            <person name="Wiseman J.L."/>
            <person name="Yoshida R."/>
            <person name="Zeng Z."/>
        </authorList>
    </citation>
    <scope>NUCLEOTIDE SEQUENCE [LARGE SCALE GENOMIC DNA]</scope>
    <source>
        <strain evidence="1 2">20.1</strain>
    </source>
</reference>
<dbReference type="HOGENOM" id="CLU_2527278_0_0_1"/>
<organism evidence="1 2">
    <name type="scientific">Claviceps purpurea (strain 20.1)</name>
    <name type="common">Ergot fungus</name>
    <name type="synonym">Sphacelia segetum</name>
    <dbReference type="NCBI Taxonomy" id="1111077"/>
    <lineage>
        <taxon>Eukaryota</taxon>
        <taxon>Fungi</taxon>
        <taxon>Dikarya</taxon>
        <taxon>Ascomycota</taxon>
        <taxon>Pezizomycotina</taxon>
        <taxon>Sordariomycetes</taxon>
        <taxon>Hypocreomycetidae</taxon>
        <taxon>Hypocreales</taxon>
        <taxon>Clavicipitaceae</taxon>
        <taxon>Claviceps</taxon>
    </lineage>
</organism>
<accession>M1VZA4</accession>
<dbReference type="Proteomes" id="UP000016801">
    <property type="component" value="Unassembled WGS sequence"/>
</dbReference>
<dbReference type="EMBL" id="CAGA01000112">
    <property type="protein sequence ID" value="CCE34767.1"/>
    <property type="molecule type" value="Genomic_DNA"/>
</dbReference>
<gene>
    <name evidence="1" type="ORF">CPUR_08703</name>
</gene>
<proteinExistence type="predicted"/>